<evidence type="ECO:0000313" key="4">
    <source>
        <dbReference type="Proteomes" id="UP000603641"/>
    </source>
</evidence>
<feature type="transmembrane region" description="Helical" evidence="1">
    <location>
        <begin position="12"/>
        <end position="32"/>
    </location>
</feature>
<feature type="transmembrane region" description="Helical" evidence="1">
    <location>
        <begin position="52"/>
        <end position="73"/>
    </location>
</feature>
<keyword evidence="4" id="KW-1185">Reference proteome</keyword>
<evidence type="ECO:0000256" key="1">
    <source>
        <dbReference type="SAM" id="Phobius"/>
    </source>
</evidence>
<dbReference type="EMBL" id="JACSQM010000001">
    <property type="protein sequence ID" value="MBD7963134.1"/>
    <property type="molecule type" value="Genomic_DNA"/>
</dbReference>
<proteinExistence type="predicted"/>
<evidence type="ECO:0000259" key="2">
    <source>
        <dbReference type="Pfam" id="PF18902"/>
    </source>
</evidence>
<dbReference type="Pfam" id="PF18902">
    <property type="entry name" value="DUF5658"/>
    <property type="match status" value="1"/>
</dbReference>
<protein>
    <recommendedName>
        <fullName evidence="2">DUF5658 domain-containing protein</fullName>
    </recommendedName>
</protein>
<keyword evidence="1" id="KW-0472">Membrane</keyword>
<feature type="domain" description="DUF5658" evidence="2">
    <location>
        <begin position="16"/>
        <end position="100"/>
    </location>
</feature>
<gene>
    <name evidence="3" type="ORF">H9648_03630</name>
</gene>
<name>A0ABR8SJ35_9BACL</name>
<dbReference type="Proteomes" id="UP000603641">
    <property type="component" value="Unassembled WGS sequence"/>
</dbReference>
<dbReference type="RefSeq" id="WP_191752522.1">
    <property type="nucleotide sequence ID" value="NZ_JACSQM010000001.1"/>
</dbReference>
<comment type="caution">
    <text evidence="3">The sequence shown here is derived from an EMBL/GenBank/DDBJ whole genome shotgun (WGS) entry which is preliminary data.</text>
</comment>
<keyword evidence="1" id="KW-0812">Transmembrane</keyword>
<organism evidence="3 4">
    <name type="scientific">Fictibacillus norfolkensis</name>
    <dbReference type="NCBI Taxonomy" id="2762233"/>
    <lineage>
        <taxon>Bacteria</taxon>
        <taxon>Bacillati</taxon>
        <taxon>Bacillota</taxon>
        <taxon>Bacilli</taxon>
        <taxon>Bacillales</taxon>
        <taxon>Fictibacillaceae</taxon>
        <taxon>Fictibacillus</taxon>
    </lineage>
</organism>
<sequence>MDRVFRIQKHLWICLILGFLNAADALFTHQLLQKGGRELNPLMRGLYEYDPTIFLLVKFFFTYLIIAIGFIPLKTRIQVLLSIALVVYIIVIVWHFIINIWLVK</sequence>
<reference evidence="3 4" key="1">
    <citation type="submission" date="2020-08" db="EMBL/GenBank/DDBJ databases">
        <title>A Genomic Blueprint of the Chicken Gut Microbiome.</title>
        <authorList>
            <person name="Gilroy R."/>
            <person name="Ravi A."/>
            <person name="Getino M."/>
            <person name="Pursley I."/>
            <person name="Horton D.L."/>
            <person name="Alikhan N.-F."/>
            <person name="Baker D."/>
            <person name="Gharbi K."/>
            <person name="Hall N."/>
            <person name="Watson M."/>
            <person name="Adriaenssens E.M."/>
            <person name="Foster-Nyarko E."/>
            <person name="Jarju S."/>
            <person name="Secka A."/>
            <person name="Antonio M."/>
            <person name="Oren A."/>
            <person name="Chaudhuri R."/>
            <person name="La Ragione R.M."/>
            <person name="Hildebrand F."/>
            <person name="Pallen M.J."/>
        </authorList>
    </citation>
    <scope>NUCLEOTIDE SEQUENCE [LARGE SCALE GENOMIC DNA]</scope>
    <source>
        <strain evidence="3 4">Sa2CUA10</strain>
    </source>
</reference>
<evidence type="ECO:0000313" key="3">
    <source>
        <dbReference type="EMBL" id="MBD7963134.1"/>
    </source>
</evidence>
<accession>A0ABR8SJ35</accession>
<dbReference type="InterPro" id="IPR043717">
    <property type="entry name" value="DUF5658"/>
</dbReference>
<keyword evidence="1" id="KW-1133">Transmembrane helix</keyword>
<feature type="transmembrane region" description="Helical" evidence="1">
    <location>
        <begin position="80"/>
        <end position="102"/>
    </location>
</feature>